<dbReference type="AlphaFoldDB" id="A0A420E0W2"/>
<accession>A0A420E0W2</accession>
<reference evidence="1 2" key="1">
    <citation type="submission" date="2018-09" db="EMBL/GenBank/DDBJ databases">
        <title>Genomic Encyclopedia of Archaeal and Bacterial Type Strains, Phase II (KMG-II): from individual species to whole genera.</title>
        <authorList>
            <person name="Goeker M."/>
        </authorList>
    </citation>
    <scope>NUCLEOTIDE SEQUENCE [LARGE SCALE GENOMIC DNA]</scope>
    <source>
        <strain evidence="1 2">DSM 16505</strain>
    </source>
</reference>
<dbReference type="Proteomes" id="UP000285780">
    <property type="component" value="Unassembled WGS sequence"/>
</dbReference>
<evidence type="ECO:0008006" key="3">
    <source>
        <dbReference type="Google" id="ProtNLM"/>
    </source>
</evidence>
<gene>
    <name evidence="1" type="ORF">C8N26_1936</name>
</gene>
<organism evidence="1 2">
    <name type="scientific">Tenacibaculum lutimaris</name>
    <dbReference type="NCBI Taxonomy" id="285258"/>
    <lineage>
        <taxon>Bacteria</taxon>
        <taxon>Pseudomonadati</taxon>
        <taxon>Bacteroidota</taxon>
        <taxon>Flavobacteriia</taxon>
        <taxon>Flavobacteriales</taxon>
        <taxon>Flavobacteriaceae</taxon>
        <taxon>Tenacibaculum</taxon>
    </lineage>
</organism>
<comment type="caution">
    <text evidence="1">The sequence shown here is derived from an EMBL/GenBank/DDBJ whole genome shotgun (WGS) entry which is preliminary data.</text>
</comment>
<evidence type="ECO:0000313" key="1">
    <source>
        <dbReference type="EMBL" id="RKF03547.1"/>
    </source>
</evidence>
<dbReference type="PROSITE" id="PS51257">
    <property type="entry name" value="PROKAR_LIPOPROTEIN"/>
    <property type="match status" value="1"/>
</dbReference>
<dbReference type="EMBL" id="RAQM01000009">
    <property type="protein sequence ID" value="RKF03547.1"/>
    <property type="molecule type" value="Genomic_DNA"/>
</dbReference>
<sequence>MRKVFYFTCFLFLFSCKNKKTEKVIYPRQVGDITYDVKLDNPNFIPCNGDDKILQYFNTGKGVEYRGGKKEIKDLFEKNYTHVKVDESGLIRIRFIVNCKGETGRFRVIQMSDNYEQFTFDDRITNQLLMITQGLDGWKEKENHGTKIDYYQYLTFKIEKGNLIEILP</sequence>
<name>A0A420E0W2_9FLAO</name>
<protein>
    <recommendedName>
        <fullName evidence="3">Lipoprotein</fullName>
    </recommendedName>
</protein>
<keyword evidence="2" id="KW-1185">Reference proteome</keyword>
<evidence type="ECO:0000313" key="2">
    <source>
        <dbReference type="Proteomes" id="UP000285780"/>
    </source>
</evidence>
<dbReference type="RefSeq" id="WP_028890954.1">
    <property type="nucleotide sequence ID" value="NZ_RAQM01000009.1"/>
</dbReference>
<proteinExistence type="predicted"/>